<dbReference type="Proteomes" id="UP001396334">
    <property type="component" value="Unassembled WGS sequence"/>
</dbReference>
<keyword evidence="2" id="KW-1185">Reference proteome</keyword>
<sequence>MKEPRALTLSLHSQLLRILVSKNQLLWILRYGNFIHGKMKLNIFSIGRISQSIKKHGKMKLWRGARNEVSGQQWPGSSPLCEIDSNPMDLYIHRCPRRLNQRLFSFPNVTYLLDEAYQKWKWKF</sequence>
<evidence type="ECO:0000313" key="2">
    <source>
        <dbReference type="Proteomes" id="UP001396334"/>
    </source>
</evidence>
<name>A0ABR2U815_9ROSI</name>
<proteinExistence type="predicted"/>
<reference evidence="1 2" key="1">
    <citation type="journal article" date="2024" name="G3 (Bethesda)">
        <title>Genome assembly of Hibiscus sabdariffa L. provides insights into metabolisms of medicinal natural products.</title>
        <authorList>
            <person name="Kim T."/>
        </authorList>
    </citation>
    <scope>NUCLEOTIDE SEQUENCE [LARGE SCALE GENOMIC DNA]</scope>
    <source>
        <strain evidence="1">TK-2024</strain>
        <tissue evidence="1">Old leaves</tissue>
    </source>
</reference>
<gene>
    <name evidence="1" type="ORF">V6N11_051769</name>
</gene>
<evidence type="ECO:0000313" key="1">
    <source>
        <dbReference type="EMBL" id="KAK9045866.1"/>
    </source>
</evidence>
<dbReference type="EMBL" id="JBBPBN010000001">
    <property type="protein sequence ID" value="KAK9045866.1"/>
    <property type="molecule type" value="Genomic_DNA"/>
</dbReference>
<comment type="caution">
    <text evidence="1">The sequence shown here is derived from an EMBL/GenBank/DDBJ whole genome shotgun (WGS) entry which is preliminary data.</text>
</comment>
<accession>A0ABR2U815</accession>
<protein>
    <submittedName>
        <fullName evidence="1">Uncharacterized protein</fullName>
    </submittedName>
</protein>
<organism evidence="1 2">
    <name type="scientific">Hibiscus sabdariffa</name>
    <name type="common">roselle</name>
    <dbReference type="NCBI Taxonomy" id="183260"/>
    <lineage>
        <taxon>Eukaryota</taxon>
        <taxon>Viridiplantae</taxon>
        <taxon>Streptophyta</taxon>
        <taxon>Embryophyta</taxon>
        <taxon>Tracheophyta</taxon>
        <taxon>Spermatophyta</taxon>
        <taxon>Magnoliopsida</taxon>
        <taxon>eudicotyledons</taxon>
        <taxon>Gunneridae</taxon>
        <taxon>Pentapetalae</taxon>
        <taxon>rosids</taxon>
        <taxon>malvids</taxon>
        <taxon>Malvales</taxon>
        <taxon>Malvaceae</taxon>
        <taxon>Malvoideae</taxon>
        <taxon>Hibiscus</taxon>
    </lineage>
</organism>